<dbReference type="PROSITE" id="PS51686">
    <property type="entry name" value="SAM_MT_RSMB_NOP"/>
    <property type="match status" value="1"/>
</dbReference>
<evidence type="ECO:0000313" key="8">
    <source>
        <dbReference type="EMBL" id="OXE50925.1"/>
    </source>
</evidence>
<feature type="binding site" evidence="5">
    <location>
        <position position="317"/>
    </location>
    <ligand>
        <name>S-adenosyl-L-methionine</name>
        <dbReference type="ChEBI" id="CHEBI:59789"/>
    </ligand>
</feature>
<comment type="caution">
    <text evidence="8">The sequence shown here is derived from an EMBL/GenBank/DDBJ whole genome shotgun (WGS) entry which is preliminary data.</text>
</comment>
<dbReference type="GO" id="GO:0001510">
    <property type="term" value="P:RNA methylation"/>
    <property type="evidence" value="ECO:0007669"/>
    <property type="project" value="InterPro"/>
</dbReference>
<dbReference type="RefSeq" id="WP_084081392.1">
    <property type="nucleotide sequence ID" value="NZ_CAJTBZ010000023.1"/>
</dbReference>
<dbReference type="InterPro" id="IPR054728">
    <property type="entry name" value="RsmB-like_ferredoxin"/>
</dbReference>
<dbReference type="Proteomes" id="UP000214610">
    <property type="component" value="Unassembled WGS sequence"/>
</dbReference>
<evidence type="ECO:0000256" key="2">
    <source>
        <dbReference type="ARBA" id="ARBA00022679"/>
    </source>
</evidence>
<dbReference type="GO" id="GO:0003723">
    <property type="term" value="F:RNA binding"/>
    <property type="evidence" value="ECO:0007669"/>
    <property type="project" value="UniProtKB-UniRule"/>
</dbReference>
<evidence type="ECO:0000313" key="9">
    <source>
        <dbReference type="Proteomes" id="UP000214610"/>
    </source>
</evidence>
<evidence type="ECO:0000256" key="4">
    <source>
        <dbReference type="ARBA" id="ARBA00022884"/>
    </source>
</evidence>
<dbReference type="PANTHER" id="PTHR22807">
    <property type="entry name" value="NOP2 YEAST -RELATED NOL1/NOP2/FMU SUN DOMAIN-CONTAINING"/>
    <property type="match status" value="1"/>
</dbReference>
<feature type="binding site" evidence="5">
    <location>
        <position position="364"/>
    </location>
    <ligand>
        <name>S-adenosyl-L-methionine</name>
        <dbReference type="ChEBI" id="CHEBI:59789"/>
    </ligand>
</feature>
<sequence length="518" mass="58899">MATEKPRSARKPGYKRQDAPKRKLTDRQKAAKERWAKMTPEERQTHDKTKAPNPRMQKQHPGQVRITSLVVDELGKALRTILKLDGPADVLMSIYFKNARHLGPRERTLIAEGIYYTMRHLSMITWRMNPVRPDKAPRLTGLLALALQHGLDAIHDQILGKEKETLKNMLAPKSSDAPKEIQAEVPKWLYDLAVVQCTDHKALFEAMQEGAPLDLRVNSLKSTPDEVILELEEHGVKAEKGIYSPDCVRLFTKPALTQWPIYKEGKVDVQDEGSQLIARLMQPKRGEMICDFCAGAGGKTLALGALMKSSGRIYAFDVNEKRLNGLAPRMRRAGLSNIYPVVIRDEHDKHIKRLYGKMDRVLVDAPCSGTGTYRRNPDLKWRFGEEELNRINDIQKSVLRSAAKMLKPGGRLVYSTCSILKRENQDVIEEFLKENEDFELLDAFDILQKQGVEINPYQKERFGEYFVMLPHLNKTDGFFGAVLQKKRAEKPSKRLTQNTPENAEAEKPAEKKAEEAAK</sequence>
<dbReference type="InterPro" id="IPR049560">
    <property type="entry name" value="MeTrfase_RsmB-F_NOP2_cat"/>
</dbReference>
<keyword evidence="9" id="KW-1185">Reference proteome</keyword>
<proteinExistence type="inferred from homology"/>
<protein>
    <submittedName>
        <fullName evidence="8">16S rRNA methyltransferase</fullName>
    </submittedName>
</protein>
<dbReference type="Gene3D" id="3.30.70.1170">
    <property type="entry name" value="Sun protein, domain 3"/>
    <property type="match status" value="1"/>
</dbReference>
<feature type="compositionally biased region" description="Basic and acidic residues" evidence="6">
    <location>
        <begin position="504"/>
        <end position="518"/>
    </location>
</feature>
<dbReference type="SUPFAM" id="SSF53335">
    <property type="entry name" value="S-adenosyl-L-methionine-dependent methyltransferases"/>
    <property type="match status" value="1"/>
</dbReference>
<keyword evidence="3 5" id="KW-0949">S-adenosyl-L-methionine</keyword>
<evidence type="ECO:0000256" key="1">
    <source>
        <dbReference type="ARBA" id="ARBA00022603"/>
    </source>
</evidence>
<dbReference type="InterPro" id="IPR001678">
    <property type="entry name" value="MeTrfase_RsmB-F_NOP2_dom"/>
</dbReference>
<gene>
    <name evidence="8" type="ORF">ADH67_01065</name>
</gene>
<reference evidence="9" key="1">
    <citation type="submission" date="2017-05" db="EMBL/GenBank/DDBJ databases">
        <title>Improved OligoMM genomes.</title>
        <authorList>
            <person name="Garzetti D."/>
        </authorList>
    </citation>
    <scope>NUCLEOTIDE SEQUENCE [LARGE SCALE GENOMIC DNA]</scope>
    <source>
        <strain evidence="9">YL45</strain>
    </source>
</reference>
<evidence type="ECO:0000256" key="6">
    <source>
        <dbReference type="SAM" id="MobiDB-lite"/>
    </source>
</evidence>
<evidence type="ECO:0000259" key="7">
    <source>
        <dbReference type="PROSITE" id="PS51686"/>
    </source>
</evidence>
<dbReference type="GeneID" id="78363113"/>
<comment type="caution">
    <text evidence="5">Lacks conserved residue(s) required for the propagation of feature annotation.</text>
</comment>
<feature type="compositionally biased region" description="Basic and acidic residues" evidence="6">
    <location>
        <begin position="15"/>
        <end position="50"/>
    </location>
</feature>
<dbReference type="InterPro" id="IPR029063">
    <property type="entry name" value="SAM-dependent_MTases_sf"/>
</dbReference>
<dbReference type="GO" id="GO:0008173">
    <property type="term" value="F:RNA methyltransferase activity"/>
    <property type="evidence" value="ECO:0007669"/>
    <property type="project" value="InterPro"/>
</dbReference>
<keyword evidence="4 5" id="KW-0694">RNA-binding</keyword>
<feature type="region of interest" description="Disordered" evidence="6">
    <location>
        <begin position="487"/>
        <end position="518"/>
    </location>
</feature>
<comment type="similarity">
    <text evidence="5">Belongs to the class I-like SAM-binding methyltransferase superfamily. RsmB/NOP family.</text>
</comment>
<dbReference type="EMBL" id="NHMP01000001">
    <property type="protein sequence ID" value="OXE50925.1"/>
    <property type="molecule type" value="Genomic_DNA"/>
</dbReference>
<evidence type="ECO:0000256" key="5">
    <source>
        <dbReference type="PROSITE-ProRule" id="PRU01023"/>
    </source>
</evidence>
<dbReference type="PRINTS" id="PR02008">
    <property type="entry name" value="RCMTFAMILY"/>
</dbReference>
<dbReference type="CDD" id="cd02440">
    <property type="entry name" value="AdoMet_MTases"/>
    <property type="match status" value="1"/>
</dbReference>
<dbReference type="InterPro" id="IPR023267">
    <property type="entry name" value="RCMT"/>
</dbReference>
<dbReference type="Pfam" id="PF01189">
    <property type="entry name" value="Methyltr_RsmB-F"/>
    <property type="match status" value="1"/>
</dbReference>
<dbReference type="Gene3D" id="3.40.50.150">
    <property type="entry name" value="Vaccinia Virus protein VP39"/>
    <property type="match status" value="1"/>
</dbReference>
<feature type="active site" description="Nucleophile" evidence="5">
    <location>
        <position position="417"/>
    </location>
</feature>
<dbReference type="Pfam" id="PF22458">
    <property type="entry name" value="RsmF-B_ferredox"/>
    <property type="match status" value="1"/>
</dbReference>
<evidence type="ECO:0000256" key="3">
    <source>
        <dbReference type="ARBA" id="ARBA00022691"/>
    </source>
</evidence>
<keyword evidence="2 5" id="KW-0808">Transferase</keyword>
<feature type="binding site" evidence="5">
    <location>
        <position position="345"/>
    </location>
    <ligand>
        <name>S-adenosyl-L-methionine</name>
        <dbReference type="ChEBI" id="CHEBI:59789"/>
    </ligand>
</feature>
<feature type="region of interest" description="Disordered" evidence="6">
    <location>
        <begin position="1"/>
        <end position="61"/>
    </location>
</feature>
<dbReference type="AlphaFoldDB" id="A0A227KSC4"/>
<dbReference type="PANTHER" id="PTHR22807:SF53">
    <property type="entry name" value="RIBOSOMAL RNA SMALL SUBUNIT METHYLTRANSFERASE B-RELATED"/>
    <property type="match status" value="1"/>
</dbReference>
<keyword evidence="1 5" id="KW-0489">Methyltransferase</keyword>
<accession>A0A227KSC4</accession>
<organism evidence="8 9">
    <name type="scientific">Turicimonas muris</name>
    <dbReference type="NCBI Taxonomy" id="1796652"/>
    <lineage>
        <taxon>Bacteria</taxon>
        <taxon>Pseudomonadati</taxon>
        <taxon>Pseudomonadota</taxon>
        <taxon>Betaproteobacteria</taxon>
        <taxon>Burkholderiales</taxon>
        <taxon>Sutterellaceae</taxon>
        <taxon>Turicimonas</taxon>
    </lineage>
</organism>
<name>A0A227KSC4_9BURK</name>
<feature type="domain" description="SAM-dependent MTase RsmB/NOP-type" evidence="7">
    <location>
        <begin position="203"/>
        <end position="486"/>
    </location>
</feature>